<comment type="function">
    <text evidence="7">Possible subunit of a heme lyase.</text>
</comment>
<keyword evidence="2 7" id="KW-0349">Heme</keyword>
<organism evidence="9 10">
    <name type="scientific">Ectopseudomonas guguanensis</name>
    <dbReference type="NCBI Taxonomy" id="1198456"/>
    <lineage>
        <taxon>Bacteria</taxon>
        <taxon>Pseudomonadati</taxon>
        <taxon>Pseudomonadota</taxon>
        <taxon>Gammaproteobacteria</taxon>
        <taxon>Pseudomonadales</taxon>
        <taxon>Pseudomonadaceae</taxon>
        <taxon>Ectopseudomonas</taxon>
    </lineage>
</organism>
<keyword evidence="6 7" id="KW-0408">Iron</keyword>
<evidence type="ECO:0000256" key="7">
    <source>
        <dbReference type="RuleBase" id="RU364112"/>
    </source>
</evidence>
<evidence type="ECO:0000259" key="8">
    <source>
        <dbReference type="Pfam" id="PF03918"/>
    </source>
</evidence>
<dbReference type="GO" id="GO:0046872">
    <property type="term" value="F:metal ion binding"/>
    <property type="evidence" value="ECO:0007669"/>
    <property type="project" value="UniProtKB-KW"/>
</dbReference>
<feature type="transmembrane region" description="Helical" evidence="7">
    <location>
        <begin position="154"/>
        <end position="175"/>
    </location>
</feature>
<evidence type="ECO:0000256" key="2">
    <source>
        <dbReference type="ARBA" id="ARBA00022617"/>
    </source>
</evidence>
<evidence type="ECO:0000256" key="4">
    <source>
        <dbReference type="ARBA" id="ARBA00022729"/>
    </source>
</evidence>
<dbReference type="PANTHER" id="PTHR47870:SF1">
    <property type="entry name" value="CYTOCHROME C-TYPE BIOGENESIS PROTEIN CCMH"/>
    <property type="match status" value="1"/>
</dbReference>
<keyword evidence="7" id="KW-0472">Membrane</keyword>
<evidence type="ECO:0000313" key="9">
    <source>
        <dbReference type="EMBL" id="SDP99538.1"/>
    </source>
</evidence>
<reference evidence="10" key="1">
    <citation type="submission" date="2016-10" db="EMBL/GenBank/DDBJ databases">
        <authorList>
            <person name="Varghese N."/>
            <person name="Submissions S."/>
        </authorList>
    </citation>
    <scope>NUCLEOTIDE SEQUENCE [LARGE SCALE GENOMIC DNA]</scope>
    <source>
        <strain evidence="10">JCM 18416</strain>
    </source>
</reference>
<accession>A0A1H0X9A4</accession>
<feature type="domain" description="CcmH/CycL/Ccl2/NrfF N-terminal" evidence="8">
    <location>
        <begin position="61"/>
        <end position="201"/>
    </location>
</feature>
<protein>
    <recommendedName>
        <fullName evidence="7">Cytochrome c-type biogenesis protein</fullName>
    </recommendedName>
</protein>
<comment type="similarity">
    <text evidence="1 7">Belongs to the CcmH/CycL/Ccl2/NrfF family.</text>
</comment>
<dbReference type="AlphaFoldDB" id="A0A1H0X9A4"/>
<keyword evidence="3 7" id="KW-0479">Metal-binding</keyword>
<keyword evidence="4 7" id="KW-0732">Signal</keyword>
<sequence>MKTTALDHAALKTGWSASPVKCSFTTCKLRFFACFRLACSSLATFSWRLPKRLLMSAGLALGLLASAHAAIDTFEFASEAERQRYRSLIEELRCPKCQNQNIADSDAPIAMDLRGEIYRMLEEGKSNEEIIDFLVARYGDFVLYKPPLTSRTLLLWYGPAGLLLIGFGVLGVIVLRRRGQQKDRTAAGLSLDEQARLDALLAQASQDKKDQ</sequence>
<keyword evidence="7" id="KW-0812">Transmembrane</keyword>
<dbReference type="InterPro" id="IPR038297">
    <property type="entry name" value="CcmH/CycL/NrfF/Ccl2_sf"/>
</dbReference>
<evidence type="ECO:0000256" key="5">
    <source>
        <dbReference type="ARBA" id="ARBA00022748"/>
    </source>
</evidence>
<evidence type="ECO:0000256" key="6">
    <source>
        <dbReference type="ARBA" id="ARBA00023004"/>
    </source>
</evidence>
<dbReference type="Pfam" id="PF03918">
    <property type="entry name" value="CcmH"/>
    <property type="match status" value="1"/>
</dbReference>
<dbReference type="InterPro" id="IPR051263">
    <property type="entry name" value="C-type_cytochrome_biogenesis"/>
</dbReference>
<evidence type="ECO:0000313" key="10">
    <source>
        <dbReference type="Proteomes" id="UP000199460"/>
    </source>
</evidence>
<dbReference type="GO" id="GO:0005886">
    <property type="term" value="C:plasma membrane"/>
    <property type="evidence" value="ECO:0007669"/>
    <property type="project" value="TreeGrafter"/>
</dbReference>
<dbReference type="CDD" id="cd16378">
    <property type="entry name" value="CcmH_N"/>
    <property type="match status" value="1"/>
</dbReference>
<proteinExistence type="inferred from homology"/>
<keyword evidence="5" id="KW-0201">Cytochrome c-type biogenesis</keyword>
<dbReference type="Proteomes" id="UP000199460">
    <property type="component" value="Unassembled WGS sequence"/>
</dbReference>
<keyword evidence="7" id="KW-1133">Transmembrane helix</keyword>
<evidence type="ECO:0000256" key="1">
    <source>
        <dbReference type="ARBA" id="ARBA00010342"/>
    </source>
</evidence>
<dbReference type="Gene3D" id="1.10.8.640">
    <property type="entry name" value="Cytochrome C biogenesis protein"/>
    <property type="match status" value="1"/>
</dbReference>
<dbReference type="PANTHER" id="PTHR47870">
    <property type="entry name" value="CYTOCHROME C-TYPE BIOGENESIS PROTEIN CCMH"/>
    <property type="match status" value="1"/>
</dbReference>
<dbReference type="EMBL" id="FNJJ01000011">
    <property type="protein sequence ID" value="SDP99538.1"/>
    <property type="molecule type" value="Genomic_DNA"/>
</dbReference>
<dbReference type="FunFam" id="1.10.8.640:FF:000001">
    <property type="entry name" value="Cytochrome c-type biogenesis protein"/>
    <property type="match status" value="1"/>
</dbReference>
<gene>
    <name evidence="9" type="ORF">SAMN05216213_1113</name>
</gene>
<feature type="transmembrane region" description="Helical" evidence="7">
    <location>
        <begin position="53"/>
        <end position="71"/>
    </location>
</feature>
<evidence type="ECO:0000256" key="3">
    <source>
        <dbReference type="ARBA" id="ARBA00022723"/>
    </source>
</evidence>
<dbReference type="InterPro" id="IPR005616">
    <property type="entry name" value="CcmH/CycL/Ccl2/NrfF_N"/>
</dbReference>
<dbReference type="GO" id="GO:0017004">
    <property type="term" value="P:cytochrome complex assembly"/>
    <property type="evidence" value="ECO:0007669"/>
    <property type="project" value="UniProtKB-KW"/>
</dbReference>
<name>A0A1H0X9A4_9GAMM</name>
<keyword evidence="10" id="KW-1185">Reference proteome</keyword>